<keyword evidence="3" id="KW-1185">Reference proteome</keyword>
<dbReference type="PANTHER" id="PTHR42085">
    <property type="entry name" value="F-BOX DOMAIN-CONTAINING PROTEIN"/>
    <property type="match status" value="1"/>
</dbReference>
<evidence type="ECO:0000256" key="1">
    <source>
        <dbReference type="SAM" id="MobiDB-lite"/>
    </source>
</evidence>
<proteinExistence type="predicted"/>
<evidence type="ECO:0000313" key="3">
    <source>
        <dbReference type="Proteomes" id="UP000716446"/>
    </source>
</evidence>
<dbReference type="Proteomes" id="UP000716446">
    <property type="component" value="Unassembled WGS sequence"/>
</dbReference>
<dbReference type="EMBL" id="CAIJEN010000005">
    <property type="protein sequence ID" value="CAD0086863.1"/>
    <property type="molecule type" value="Genomic_DNA"/>
</dbReference>
<reference evidence="2" key="1">
    <citation type="submission" date="2020-06" db="EMBL/GenBank/DDBJ databases">
        <authorList>
            <person name="Onetto C."/>
        </authorList>
    </citation>
    <scope>NUCLEOTIDE SEQUENCE</scope>
</reference>
<feature type="region of interest" description="Disordered" evidence="1">
    <location>
        <begin position="313"/>
        <end position="342"/>
    </location>
</feature>
<dbReference type="AlphaFoldDB" id="A0A9N8P8R3"/>
<gene>
    <name evidence="2" type="ORF">AWRI4619_LOCUS4334</name>
</gene>
<accession>A0A9N8P8R3</accession>
<protein>
    <recommendedName>
        <fullName evidence="4">F-box domain-containing protein</fullName>
    </recommendedName>
</protein>
<organism evidence="2 3">
    <name type="scientific">Aureobasidium vineae</name>
    <dbReference type="NCBI Taxonomy" id="2773715"/>
    <lineage>
        <taxon>Eukaryota</taxon>
        <taxon>Fungi</taxon>
        <taxon>Dikarya</taxon>
        <taxon>Ascomycota</taxon>
        <taxon>Pezizomycotina</taxon>
        <taxon>Dothideomycetes</taxon>
        <taxon>Dothideomycetidae</taxon>
        <taxon>Dothideales</taxon>
        <taxon>Saccotheciaceae</taxon>
        <taxon>Aureobasidium</taxon>
    </lineage>
</organism>
<dbReference type="PANTHER" id="PTHR42085:SF2">
    <property type="entry name" value="F-BOX DOMAIN-CONTAINING PROTEIN"/>
    <property type="match status" value="1"/>
</dbReference>
<evidence type="ECO:0008006" key="4">
    <source>
        <dbReference type="Google" id="ProtNLM"/>
    </source>
</evidence>
<dbReference type="InterPro" id="IPR038883">
    <property type="entry name" value="AN11006-like"/>
</dbReference>
<evidence type="ECO:0000313" key="2">
    <source>
        <dbReference type="EMBL" id="CAD0086863.1"/>
    </source>
</evidence>
<sequence length="342" mass="39039">MRGSTELGSPSLALNVEVLRSPSLPDSGTPLWDSMSLPSSPSLRARVPDSTMDLNRWSKRGFSEDLALPPRQIEKPFRFLDLPAEIRNMIYELTFDRIDVSLCRNRNLWNCSCCWGCSCPWNHCCRAHLGFLKRQYQLSPIASVSKSIRTEAMSLYFATTDFTWYWDPLRVRCHYNNHGLPTATKFLADVMEFAATNGVQIKSVTVRSLCNCHNPTQYLAKIASSVRFLAPLRKSLDLTGRVHPALREFKFAEENSLARRIFNFAGSLESPNLKKMMMTNSQLRLFLRADPDGSELIRAIEIQERVNACEAQRQKKEATRRQNQAKGLERWNGVLRSRSATD</sequence>
<comment type="caution">
    <text evidence="2">The sequence shown here is derived from an EMBL/GenBank/DDBJ whole genome shotgun (WGS) entry which is preliminary data.</text>
</comment>
<name>A0A9N8P8R3_9PEZI</name>